<accession>A0AAW1XMN0</accession>
<dbReference type="AlphaFoldDB" id="A0AAW1XMN0"/>
<reference evidence="2 3" key="1">
    <citation type="journal article" date="2023" name="G3 (Bethesda)">
        <title>A chromosome-length genome assembly and annotation of blackberry (Rubus argutus, cv. 'Hillquist').</title>
        <authorList>
            <person name="Bruna T."/>
            <person name="Aryal R."/>
            <person name="Dudchenko O."/>
            <person name="Sargent D.J."/>
            <person name="Mead D."/>
            <person name="Buti M."/>
            <person name="Cavallini A."/>
            <person name="Hytonen T."/>
            <person name="Andres J."/>
            <person name="Pham M."/>
            <person name="Weisz D."/>
            <person name="Mascagni F."/>
            <person name="Usai G."/>
            <person name="Natali L."/>
            <person name="Bassil N."/>
            <person name="Fernandez G.E."/>
            <person name="Lomsadze A."/>
            <person name="Armour M."/>
            <person name="Olukolu B."/>
            <person name="Poorten T."/>
            <person name="Britton C."/>
            <person name="Davik J."/>
            <person name="Ashrafi H."/>
            <person name="Aiden E.L."/>
            <person name="Borodovsky M."/>
            <person name="Worthington M."/>
        </authorList>
    </citation>
    <scope>NUCLEOTIDE SEQUENCE [LARGE SCALE GENOMIC DNA]</scope>
    <source>
        <strain evidence="2">PI 553951</strain>
    </source>
</reference>
<sequence>MEHENELSEVLKCGVRLSYVLARTMFLQRIPMAESSRFACSMRLQMNSSALLQNLCSGFPKLHEMMKNQKAPKSSPDFQHLLHKEMGIADILPHIQREVRIMIGDEVALRSGFNSAFTNTVVIEDLMECAETIQLLERKVQILDAIHPLEIKAGDFLAIWSGNEELVVPIQVSEEWDKMMKEGLDSNKAAQEQSILCNSNAELNRLKVSLLPSNIEKLKDKEVKAVKSRIKKLKEELLKLGTRRQEAEEKNLLKWVVEKQSDQFSAFWWFFNTDLRVAVQFGSQASVLLKHFLDNLPAGQQSAMKIEQLKVSLQMFAQDEGNVAAKKILELKLSRFSTIHQNITGACEADNGTVNQFKKLFIALDMIFRHPICFKKGQYKVRDSLDIYVKQCHGLLQELAEKLKLQLKMPQEYCDSEEEELRDIIKSWRKLSPKWDLVFGKKEQK</sequence>
<protein>
    <submittedName>
        <fullName evidence="2">Uncharacterized protein</fullName>
    </submittedName>
</protein>
<dbReference type="Proteomes" id="UP001457282">
    <property type="component" value="Unassembled WGS sequence"/>
</dbReference>
<comment type="caution">
    <text evidence="2">The sequence shown here is derived from an EMBL/GenBank/DDBJ whole genome shotgun (WGS) entry which is preliminary data.</text>
</comment>
<keyword evidence="3" id="KW-1185">Reference proteome</keyword>
<feature type="coiled-coil region" evidence="1">
    <location>
        <begin position="216"/>
        <end position="250"/>
    </location>
</feature>
<dbReference type="EMBL" id="JBEDUW010000003">
    <property type="protein sequence ID" value="KAK9937571.1"/>
    <property type="molecule type" value="Genomic_DNA"/>
</dbReference>
<proteinExistence type="predicted"/>
<keyword evidence="1" id="KW-0175">Coiled coil</keyword>
<evidence type="ECO:0000313" key="2">
    <source>
        <dbReference type="EMBL" id="KAK9937571.1"/>
    </source>
</evidence>
<name>A0AAW1XMN0_RUBAR</name>
<gene>
    <name evidence="2" type="ORF">M0R45_014350</name>
</gene>
<evidence type="ECO:0000313" key="3">
    <source>
        <dbReference type="Proteomes" id="UP001457282"/>
    </source>
</evidence>
<evidence type="ECO:0000256" key="1">
    <source>
        <dbReference type="SAM" id="Coils"/>
    </source>
</evidence>
<organism evidence="2 3">
    <name type="scientific">Rubus argutus</name>
    <name type="common">Southern blackberry</name>
    <dbReference type="NCBI Taxonomy" id="59490"/>
    <lineage>
        <taxon>Eukaryota</taxon>
        <taxon>Viridiplantae</taxon>
        <taxon>Streptophyta</taxon>
        <taxon>Embryophyta</taxon>
        <taxon>Tracheophyta</taxon>
        <taxon>Spermatophyta</taxon>
        <taxon>Magnoliopsida</taxon>
        <taxon>eudicotyledons</taxon>
        <taxon>Gunneridae</taxon>
        <taxon>Pentapetalae</taxon>
        <taxon>rosids</taxon>
        <taxon>fabids</taxon>
        <taxon>Rosales</taxon>
        <taxon>Rosaceae</taxon>
        <taxon>Rosoideae</taxon>
        <taxon>Rosoideae incertae sedis</taxon>
        <taxon>Rubus</taxon>
    </lineage>
</organism>